<dbReference type="AlphaFoldDB" id="Q0D728"/>
<name>Q0D728_ORYSJ</name>
<sequence length="84" mass="9906">FGLTCHAGINYFTEDIAARSQAVARQFKSLKVYSCSNYWRDHDTALFILKHLYHDIPEETPTDDPERMPIRLFYVRDPIAERFP</sequence>
<reference evidence="1 2" key="1">
    <citation type="journal article" date="2005" name="Nature">
        <title>The map-based sequence of the rice genome.</title>
        <authorList>
            <consortium name="International rice genome sequencing project (IRGSP)"/>
            <person name="Matsumoto T."/>
            <person name="Wu J."/>
            <person name="Kanamori H."/>
            <person name="Katayose Y."/>
            <person name="Fujisawa M."/>
            <person name="Namiki N."/>
            <person name="Mizuno H."/>
            <person name="Yamamoto K."/>
            <person name="Antonio B.A."/>
            <person name="Baba T."/>
            <person name="Sakata K."/>
            <person name="Nagamura Y."/>
            <person name="Aoki H."/>
            <person name="Arikawa K."/>
            <person name="Arita K."/>
            <person name="Bito T."/>
            <person name="Chiden Y."/>
            <person name="Fujitsuka N."/>
            <person name="Fukunaka R."/>
            <person name="Hamada M."/>
            <person name="Harada C."/>
            <person name="Hayashi A."/>
            <person name="Hijishita S."/>
            <person name="Honda M."/>
            <person name="Hosokawa S."/>
            <person name="Ichikawa Y."/>
            <person name="Idonuma A."/>
            <person name="Iijima M."/>
            <person name="Ikeda M."/>
            <person name="Ikeno M."/>
            <person name="Ito K."/>
            <person name="Ito S."/>
            <person name="Ito T."/>
            <person name="Ito Y."/>
            <person name="Ito Y."/>
            <person name="Iwabuchi A."/>
            <person name="Kamiya K."/>
            <person name="Karasawa W."/>
            <person name="Kurita K."/>
            <person name="Katagiri S."/>
            <person name="Kikuta A."/>
            <person name="Kobayashi H."/>
            <person name="Kobayashi N."/>
            <person name="Machita K."/>
            <person name="Maehara T."/>
            <person name="Masukawa M."/>
            <person name="Mizubayashi T."/>
            <person name="Mukai Y."/>
            <person name="Nagasaki H."/>
            <person name="Nagata Y."/>
            <person name="Naito S."/>
            <person name="Nakashima M."/>
            <person name="Nakama Y."/>
            <person name="Nakamichi Y."/>
            <person name="Nakamura M."/>
            <person name="Meguro A."/>
            <person name="Negishi M."/>
            <person name="Ohta I."/>
            <person name="Ohta T."/>
            <person name="Okamoto M."/>
            <person name="Ono N."/>
            <person name="Saji S."/>
            <person name="Sakaguchi M."/>
            <person name="Sakai K."/>
            <person name="Shibata M."/>
            <person name="Shimokawa T."/>
            <person name="Song J."/>
            <person name="Takazaki Y."/>
            <person name="Terasawa K."/>
            <person name="Tsugane M."/>
            <person name="Tsuji K."/>
            <person name="Ueda S."/>
            <person name="Waki K."/>
            <person name="Yamagata H."/>
            <person name="Yamamoto M."/>
            <person name="Yamamoto S."/>
            <person name="Yamane H."/>
            <person name="Yoshiki S."/>
            <person name="Yoshihara R."/>
            <person name="Yukawa K."/>
            <person name="Zhong H."/>
            <person name="Yano M."/>
            <person name="Yuan Q."/>
            <person name="Ouyang S."/>
            <person name="Liu J."/>
            <person name="Jones K.M."/>
            <person name="Gansberger K."/>
            <person name="Moffat K."/>
            <person name="Hill J."/>
            <person name="Bera J."/>
            <person name="Fadrosh D."/>
            <person name="Jin S."/>
            <person name="Johri S."/>
            <person name="Kim M."/>
            <person name="Overton L."/>
            <person name="Reardon M."/>
            <person name="Tsitrin T."/>
            <person name="Vuong H."/>
            <person name="Weaver B."/>
            <person name="Ciecko A."/>
            <person name="Tallon L."/>
            <person name="Jackson J."/>
            <person name="Pai G."/>
            <person name="Aken S.V."/>
            <person name="Utterback T."/>
            <person name="Reidmuller S."/>
            <person name="Feldblyum T."/>
            <person name="Hsiao J."/>
            <person name="Zismann V."/>
            <person name="Iobst S."/>
            <person name="de Vazeille A.R."/>
            <person name="Buell C.R."/>
            <person name="Ying K."/>
            <person name="Li Y."/>
            <person name="Lu T."/>
            <person name="Huang Y."/>
            <person name="Zhao Q."/>
            <person name="Feng Q."/>
            <person name="Zhang L."/>
            <person name="Zhu J."/>
            <person name="Weng Q."/>
            <person name="Mu J."/>
            <person name="Lu Y."/>
            <person name="Fan D."/>
            <person name="Liu Y."/>
            <person name="Guan J."/>
            <person name="Zhang Y."/>
            <person name="Yu S."/>
            <person name="Liu X."/>
            <person name="Zhang Y."/>
            <person name="Hong G."/>
            <person name="Han B."/>
            <person name="Choisne N."/>
            <person name="Demange N."/>
            <person name="Orjeda G."/>
            <person name="Samain S."/>
            <person name="Cattolico L."/>
            <person name="Pelletier E."/>
            <person name="Couloux A."/>
            <person name="Segurens B."/>
            <person name="Wincker P."/>
            <person name="D'Hont A."/>
            <person name="Scarpelli C."/>
            <person name="Weissenbach J."/>
            <person name="Salanoubat M."/>
            <person name="Quetier F."/>
            <person name="Yu Y."/>
            <person name="Kim H.R."/>
            <person name="Rambo T."/>
            <person name="Currie J."/>
            <person name="Collura K."/>
            <person name="Luo M."/>
            <person name="Yang T."/>
            <person name="Ammiraju J.S.S."/>
            <person name="Engler F."/>
            <person name="Soderlund C."/>
            <person name="Wing R.A."/>
            <person name="Palmer L.E."/>
            <person name="de la Bastide M."/>
            <person name="Spiegel L."/>
            <person name="Nascimento L."/>
            <person name="Zutavern T."/>
            <person name="O'Shaughnessy A."/>
            <person name="Dike S."/>
            <person name="Dedhia N."/>
            <person name="Preston R."/>
            <person name="Balija V."/>
            <person name="McCombie W.R."/>
            <person name="Chow T."/>
            <person name="Chen H."/>
            <person name="Chung M."/>
            <person name="Chen C."/>
            <person name="Shaw J."/>
            <person name="Wu H."/>
            <person name="Hsiao K."/>
            <person name="Chao Y."/>
            <person name="Chu M."/>
            <person name="Cheng C."/>
            <person name="Hour A."/>
            <person name="Lee P."/>
            <person name="Lin S."/>
            <person name="Lin Y."/>
            <person name="Liou J."/>
            <person name="Liu S."/>
            <person name="Hsing Y."/>
            <person name="Raghuvanshi S."/>
            <person name="Mohanty A."/>
            <person name="Bharti A.K."/>
            <person name="Gaur A."/>
            <person name="Gupta V."/>
            <person name="Kumar D."/>
            <person name="Ravi V."/>
            <person name="Vij S."/>
            <person name="Kapur A."/>
            <person name="Khurana P."/>
            <person name="Khurana P."/>
            <person name="Khurana J.P."/>
            <person name="Tyagi A.K."/>
            <person name="Gaikwad K."/>
            <person name="Singh A."/>
            <person name="Dalal V."/>
            <person name="Srivastava S."/>
            <person name="Dixit A."/>
            <person name="Pal A.K."/>
            <person name="Ghazi I.A."/>
            <person name="Yadav M."/>
            <person name="Pandit A."/>
            <person name="Bhargava A."/>
            <person name="Sureshbabu K."/>
            <person name="Batra K."/>
            <person name="Sharma T.R."/>
            <person name="Mohapatra T."/>
            <person name="Singh N.K."/>
            <person name="Messing J."/>
            <person name="Nelson A.B."/>
            <person name="Fuks G."/>
            <person name="Kavchok S."/>
            <person name="Keizer G."/>
            <person name="Linton E."/>
            <person name="Llaca V."/>
            <person name="Song R."/>
            <person name="Tanyolac B."/>
            <person name="Young S."/>
            <person name="Ho-Il K."/>
            <person name="Hahn J.H."/>
            <person name="Sangsakoo G."/>
            <person name="Vanavichit A."/>
            <person name="de Mattos Luiz.A.T."/>
            <person name="Zimmer P.D."/>
            <person name="Malone G."/>
            <person name="Dellagostin O."/>
            <person name="de Oliveira A.C."/>
            <person name="Bevan M."/>
            <person name="Bancroft I."/>
            <person name="Minx P."/>
            <person name="Cordum H."/>
            <person name="Wilson R."/>
            <person name="Cheng Z."/>
            <person name="Jin W."/>
            <person name="Jiang J."/>
            <person name="Leong S.A."/>
            <person name="Iwama H."/>
            <person name="Gojobori T."/>
            <person name="Itoh T."/>
            <person name="Niimura Y."/>
            <person name="Fujii Y."/>
            <person name="Habara T."/>
            <person name="Sakai H."/>
            <person name="Sato Y."/>
            <person name="Wilson G."/>
            <person name="Kumar K."/>
            <person name="McCouch S."/>
            <person name="Juretic N."/>
            <person name="Hoen D."/>
            <person name="Wright S."/>
            <person name="Bruskiewich R."/>
            <person name="Bureau T."/>
            <person name="Miyao A."/>
            <person name="Hirochika H."/>
            <person name="Nishikawa T."/>
            <person name="Kadowaki K."/>
            <person name="Sugiura M."/>
            <person name="Burr B."/>
            <person name="Sasaki T."/>
        </authorList>
    </citation>
    <scope>NUCLEOTIDE SEQUENCE [LARGE SCALE GENOMIC DNA]</scope>
    <source>
        <strain evidence="2">cv. Nipponbare</strain>
    </source>
</reference>
<organism evidence="1 2">
    <name type="scientific">Oryza sativa subsp. japonica</name>
    <name type="common">Rice</name>
    <dbReference type="NCBI Taxonomy" id="39947"/>
    <lineage>
        <taxon>Eukaryota</taxon>
        <taxon>Viridiplantae</taxon>
        <taxon>Streptophyta</taxon>
        <taxon>Embryophyta</taxon>
        <taxon>Tracheophyta</taxon>
        <taxon>Spermatophyta</taxon>
        <taxon>Magnoliopsida</taxon>
        <taxon>Liliopsida</taxon>
        <taxon>Poales</taxon>
        <taxon>Poaceae</taxon>
        <taxon>BOP clade</taxon>
        <taxon>Oryzoideae</taxon>
        <taxon>Oryzeae</taxon>
        <taxon>Oryzinae</taxon>
        <taxon>Oryza</taxon>
        <taxon>Oryza sativa</taxon>
    </lineage>
</organism>
<feature type="non-terminal residue" evidence="1">
    <location>
        <position position="1"/>
    </location>
</feature>
<gene>
    <name evidence="1" type="ordered locus">Os07g0406600</name>
</gene>
<dbReference type="EMBL" id="AP008213">
    <property type="protein sequence ID" value="BAF21345.2"/>
    <property type="molecule type" value="Genomic_DNA"/>
</dbReference>
<evidence type="ECO:0000313" key="2">
    <source>
        <dbReference type="Proteomes" id="UP000000763"/>
    </source>
</evidence>
<dbReference type="KEGG" id="dosa:Os07g0406600"/>
<protein>
    <submittedName>
        <fullName evidence="1">Os07g0406600 protein</fullName>
    </submittedName>
</protein>
<dbReference type="Proteomes" id="UP000000763">
    <property type="component" value="Chromosome 7"/>
</dbReference>
<accession>Q0D728</accession>
<reference evidence="2" key="2">
    <citation type="journal article" date="2008" name="Nucleic Acids Res.">
        <title>The rice annotation project database (RAP-DB): 2008 update.</title>
        <authorList>
            <consortium name="The rice annotation project (RAP)"/>
        </authorList>
    </citation>
    <scope>GENOME REANNOTATION</scope>
    <source>
        <strain evidence="2">cv. Nipponbare</strain>
    </source>
</reference>
<evidence type="ECO:0000313" key="1">
    <source>
        <dbReference type="EMBL" id="BAF21345.2"/>
    </source>
</evidence>
<proteinExistence type="predicted"/>